<organism evidence="1 2">
    <name type="scientific">Cohnella ginsengisoli</name>
    <dbReference type="NCBI Taxonomy" id="425004"/>
    <lineage>
        <taxon>Bacteria</taxon>
        <taxon>Bacillati</taxon>
        <taxon>Bacillota</taxon>
        <taxon>Bacilli</taxon>
        <taxon>Bacillales</taxon>
        <taxon>Paenibacillaceae</taxon>
        <taxon>Cohnella</taxon>
    </lineage>
</organism>
<sequence length="106" mass="11585">MLRDCPFSEAQIAAATQLYVNLLDKPLDDEQLARIGELSAEGEQCVIGERAIYLLLTPSILDSAFAVLFQKDEAHAHLPQLEHDEQAGRTGGANGNIARRLRAASR</sequence>
<comment type="caution">
    <text evidence="1">The sequence shown here is derived from an EMBL/GenBank/DDBJ whole genome shotgun (WGS) entry which is preliminary data.</text>
</comment>
<protein>
    <submittedName>
        <fullName evidence="1">Uncharacterized protein</fullName>
    </submittedName>
</protein>
<keyword evidence="2" id="KW-1185">Reference proteome</keyword>
<reference evidence="1 2" key="1">
    <citation type="submission" date="2022-10" db="EMBL/GenBank/DDBJ databases">
        <title>Comparative genomic analysis of Cohnella hashimotonis sp. nov., isolated from the International Space Station.</title>
        <authorList>
            <person name="Simpson A."/>
            <person name="Venkateswaran K."/>
        </authorList>
    </citation>
    <scope>NUCLEOTIDE SEQUENCE [LARGE SCALE GENOMIC DNA]</scope>
    <source>
        <strain evidence="1 2">DSM 18997</strain>
    </source>
</reference>
<dbReference type="Proteomes" id="UP001153387">
    <property type="component" value="Unassembled WGS sequence"/>
</dbReference>
<dbReference type="RefSeq" id="WP_277567452.1">
    <property type="nucleotide sequence ID" value="NZ_JAPDHZ010000004.1"/>
</dbReference>
<dbReference type="AlphaFoldDB" id="A0A9X4KLR0"/>
<proteinExistence type="predicted"/>
<accession>A0A9X4KLR0</accession>
<evidence type="ECO:0000313" key="1">
    <source>
        <dbReference type="EMBL" id="MDG0793719.1"/>
    </source>
</evidence>
<dbReference type="EMBL" id="JAPDHZ010000004">
    <property type="protein sequence ID" value="MDG0793719.1"/>
    <property type="molecule type" value="Genomic_DNA"/>
</dbReference>
<gene>
    <name evidence="1" type="ORF">OMP38_24980</name>
</gene>
<name>A0A9X4KLR0_9BACL</name>
<evidence type="ECO:0000313" key="2">
    <source>
        <dbReference type="Proteomes" id="UP001153387"/>
    </source>
</evidence>